<dbReference type="Proteomes" id="UP001154078">
    <property type="component" value="Chromosome 6"/>
</dbReference>
<evidence type="ECO:0000256" key="1">
    <source>
        <dbReference type="ARBA" id="ARBA00023172"/>
    </source>
</evidence>
<dbReference type="OrthoDB" id="6767710at2759"/>
<dbReference type="GO" id="GO:0015074">
    <property type="term" value="P:DNA integration"/>
    <property type="evidence" value="ECO:0007669"/>
    <property type="project" value="InterPro"/>
</dbReference>
<keyword evidence="1" id="KW-0233">DNA recombination</keyword>
<gene>
    <name evidence="2" type="ORF">MELIAE_LOCUS8860</name>
</gene>
<dbReference type="PANTHER" id="PTHR33480:SF1">
    <property type="entry name" value="TYR RECOMBINASE DOMAIN-CONTAINING PROTEIN"/>
    <property type="match status" value="1"/>
</dbReference>
<evidence type="ECO:0000313" key="2">
    <source>
        <dbReference type="EMBL" id="CAH0558564.1"/>
    </source>
</evidence>
<name>A0A9P0BA87_BRAAE</name>
<accession>A0A9P0BA87</accession>
<dbReference type="Gene3D" id="1.10.443.10">
    <property type="entry name" value="Intergrase catalytic core"/>
    <property type="match status" value="1"/>
</dbReference>
<dbReference type="GO" id="GO:0003677">
    <property type="term" value="F:DNA binding"/>
    <property type="evidence" value="ECO:0007669"/>
    <property type="project" value="InterPro"/>
</dbReference>
<dbReference type="InterPro" id="IPR011010">
    <property type="entry name" value="DNA_brk_join_enz"/>
</dbReference>
<dbReference type="AlphaFoldDB" id="A0A9P0BA87"/>
<proteinExistence type="predicted"/>
<dbReference type="SUPFAM" id="SSF56349">
    <property type="entry name" value="DNA breaking-rejoining enzymes"/>
    <property type="match status" value="1"/>
</dbReference>
<dbReference type="GO" id="GO:0006310">
    <property type="term" value="P:DNA recombination"/>
    <property type="evidence" value="ECO:0007669"/>
    <property type="project" value="UniProtKB-KW"/>
</dbReference>
<dbReference type="EMBL" id="OV121137">
    <property type="protein sequence ID" value="CAH0558564.1"/>
    <property type="molecule type" value="Genomic_DNA"/>
</dbReference>
<protein>
    <submittedName>
        <fullName evidence="2">Uncharacterized protein</fullName>
    </submittedName>
</protein>
<evidence type="ECO:0000313" key="3">
    <source>
        <dbReference type="Proteomes" id="UP001154078"/>
    </source>
</evidence>
<dbReference type="PANTHER" id="PTHR33480">
    <property type="entry name" value="SET DOMAIN-CONTAINING PROTEIN-RELATED"/>
    <property type="match status" value="1"/>
</dbReference>
<dbReference type="InterPro" id="IPR013762">
    <property type="entry name" value="Integrase-like_cat_sf"/>
</dbReference>
<sequence>MSKRAALMIKLACEKQLVLDEEYENLMSIASSTLNSYQEMIAGTMEEIMSDLSDDEIIEDSESEYEPSISDSNSSETISVCEVFNSIDNHDDNVSSSNVTNISELASRKSSITKQVKLIQSLKAGSKQRKCLIQSLRKQGYFYLKTEKNVLHPVRTSNDPDVTYFVCTYCLGHYSKKLLHKHVKICKNKPKDEKHVGKRCLSKSQTFMALVNSKNEEFLKKSRIKDEVFGIMRPDNISYVAKNDALICLYGESILNKHKRKQIINVVSNKMREMGRLLISLRETEHFVGLFDVLKPEMFQTLINATKQISGYDANEKCFKSPSLVLHMGINLKILCNIGLKIVLENRKMHNIDWTDRDKKKEEIKDLKKLIEGHWCNELSSLALKNLKEKHWEKPVELPLNSDIQLLISYVGNLAAKSFNNLNQNVNILLNFKTLSECVLVETLMFNRKRVGEIQYLRIETYKVDVSTVNQESFMDSLTQVEKLISKRFKRVISGGKGFKPIPILFSNRLQQYIDCMLKTRKKYNLVPESNPYLFANSDSENRWINGAYALRKLAKKCDAKQPSLLTSTKFRKHIATTLQLMSMKDDEMEQIATFMGHTKKTHLEFYRLPQDIYQTAKVAKVLLLLEKGRGKEFKGKSLNEIELDTNVYCSESETDIEEEEDEEEKSLADRVLDSVKIKKQEIKIPEFHLIRTKKM</sequence>
<keyword evidence="3" id="KW-1185">Reference proteome</keyword>
<reference evidence="2" key="1">
    <citation type="submission" date="2021-12" db="EMBL/GenBank/DDBJ databases">
        <authorList>
            <person name="King R."/>
        </authorList>
    </citation>
    <scope>NUCLEOTIDE SEQUENCE</scope>
</reference>
<organism evidence="2 3">
    <name type="scientific">Brassicogethes aeneus</name>
    <name type="common">Rape pollen beetle</name>
    <name type="synonym">Meligethes aeneus</name>
    <dbReference type="NCBI Taxonomy" id="1431903"/>
    <lineage>
        <taxon>Eukaryota</taxon>
        <taxon>Metazoa</taxon>
        <taxon>Ecdysozoa</taxon>
        <taxon>Arthropoda</taxon>
        <taxon>Hexapoda</taxon>
        <taxon>Insecta</taxon>
        <taxon>Pterygota</taxon>
        <taxon>Neoptera</taxon>
        <taxon>Endopterygota</taxon>
        <taxon>Coleoptera</taxon>
        <taxon>Polyphaga</taxon>
        <taxon>Cucujiformia</taxon>
        <taxon>Nitidulidae</taxon>
        <taxon>Meligethinae</taxon>
        <taxon>Brassicogethes</taxon>
    </lineage>
</organism>